<dbReference type="InterPro" id="IPR013783">
    <property type="entry name" value="Ig-like_fold"/>
</dbReference>
<dbReference type="UniPathway" id="UPA00164"/>
<keyword evidence="5 9" id="KW-0328">Glycosyltransferase</keyword>
<dbReference type="FunFam" id="2.60.40.1180:FF:000002">
    <property type="entry name" value="1,4-alpha-glucan branching enzyme GlgB"/>
    <property type="match status" value="1"/>
</dbReference>
<evidence type="ECO:0000256" key="10">
    <source>
        <dbReference type="PIRSR" id="PIRSR000463-1"/>
    </source>
</evidence>
<dbReference type="CDD" id="cd11322">
    <property type="entry name" value="AmyAc_Glg_BE"/>
    <property type="match status" value="1"/>
</dbReference>
<dbReference type="SMART" id="SM00642">
    <property type="entry name" value="Aamy"/>
    <property type="match status" value="1"/>
</dbReference>
<evidence type="ECO:0000256" key="9">
    <source>
        <dbReference type="HAMAP-Rule" id="MF_00685"/>
    </source>
</evidence>
<feature type="active site" description="Proton donor" evidence="9 10">
    <location>
        <position position="349"/>
    </location>
</feature>
<comment type="function">
    <text evidence="9">Catalyzes the formation of the alpha-1,6-glucosidic linkages in glycogen by scission of a 1,4-alpha-linked oligosaccharide from growing alpha-1,4-glucan chains and the subsequent attachment of the oligosaccharide to the alpha-1,6 position.</text>
</comment>
<evidence type="ECO:0000256" key="1">
    <source>
        <dbReference type="ARBA" id="ARBA00000826"/>
    </source>
</evidence>
<evidence type="ECO:0000256" key="2">
    <source>
        <dbReference type="ARBA" id="ARBA00004964"/>
    </source>
</evidence>
<evidence type="ECO:0000313" key="13">
    <source>
        <dbReference type="Proteomes" id="UP000514720"/>
    </source>
</evidence>
<dbReference type="InterPro" id="IPR044143">
    <property type="entry name" value="GlgB_N_E_set_prok"/>
</dbReference>
<feature type="domain" description="Glycosyl hydrolase family 13 catalytic" evidence="11">
    <location>
        <begin position="117"/>
        <end position="490"/>
    </location>
</feature>
<comment type="pathway">
    <text evidence="2 9">Glycan biosynthesis; glycogen biosynthesis.</text>
</comment>
<dbReference type="Gene3D" id="3.20.20.80">
    <property type="entry name" value="Glycosidases"/>
    <property type="match status" value="1"/>
</dbReference>
<dbReference type="InterPro" id="IPR037439">
    <property type="entry name" value="Branching_enzy"/>
</dbReference>
<keyword evidence="13" id="KW-1185">Reference proteome</keyword>
<keyword evidence="6 9" id="KW-0808">Transferase</keyword>
<comment type="subunit">
    <text evidence="9">Monomer.</text>
</comment>
<keyword evidence="8 9" id="KW-0119">Carbohydrate metabolism</keyword>
<dbReference type="NCBIfam" id="NF003811">
    <property type="entry name" value="PRK05402.1"/>
    <property type="match status" value="1"/>
</dbReference>
<dbReference type="HAMAP" id="MF_00685">
    <property type="entry name" value="GlgB"/>
    <property type="match status" value="1"/>
</dbReference>
<dbReference type="SUPFAM" id="SSF51445">
    <property type="entry name" value="(Trans)glycosidases"/>
    <property type="match status" value="1"/>
</dbReference>
<evidence type="ECO:0000256" key="5">
    <source>
        <dbReference type="ARBA" id="ARBA00022676"/>
    </source>
</evidence>
<dbReference type="GO" id="GO:0005978">
    <property type="term" value="P:glycogen biosynthetic process"/>
    <property type="evidence" value="ECO:0007669"/>
    <property type="project" value="UniProtKB-UniRule"/>
</dbReference>
<evidence type="ECO:0000256" key="3">
    <source>
        <dbReference type="ARBA" id="ARBA00009000"/>
    </source>
</evidence>
<dbReference type="KEGG" id="xcl:G4Z02_00605"/>
<organism evidence="12 13">
    <name type="scientific">Candidatus Xianfuyuplasma coldseepsis</name>
    <dbReference type="NCBI Taxonomy" id="2782163"/>
    <lineage>
        <taxon>Bacteria</taxon>
        <taxon>Bacillati</taxon>
        <taxon>Mycoplasmatota</taxon>
        <taxon>Mollicutes</taxon>
        <taxon>Candidatus Izemoplasmatales</taxon>
        <taxon>Candidatus Izemoplasmataceae</taxon>
        <taxon>Candidatus Xianfuyuplasma</taxon>
    </lineage>
</organism>
<dbReference type="GO" id="GO:0004553">
    <property type="term" value="F:hydrolase activity, hydrolyzing O-glycosyl compounds"/>
    <property type="evidence" value="ECO:0007669"/>
    <property type="project" value="InterPro"/>
</dbReference>
<dbReference type="NCBIfam" id="TIGR01515">
    <property type="entry name" value="branching_enzym"/>
    <property type="match status" value="1"/>
</dbReference>
<dbReference type="Pfam" id="PF00128">
    <property type="entry name" value="Alpha-amylase"/>
    <property type="match status" value="1"/>
</dbReference>
<feature type="active site" description="Nucleophile" evidence="9 10">
    <location>
        <position position="306"/>
    </location>
</feature>
<evidence type="ECO:0000256" key="4">
    <source>
        <dbReference type="ARBA" id="ARBA00022600"/>
    </source>
</evidence>
<dbReference type="SUPFAM" id="SSF51011">
    <property type="entry name" value="Glycosyl hydrolase domain"/>
    <property type="match status" value="1"/>
</dbReference>
<comment type="catalytic activity">
    <reaction evidence="1 9">
        <text>Transfers a segment of a (1-&gt;4)-alpha-D-glucan chain to a primary hydroxy group in a similar glucan chain.</text>
        <dbReference type="EC" id="2.4.1.18"/>
    </reaction>
</comment>
<dbReference type="PIRSF" id="PIRSF000463">
    <property type="entry name" value="GlgB"/>
    <property type="match status" value="1"/>
</dbReference>
<dbReference type="GO" id="GO:0043169">
    <property type="term" value="F:cation binding"/>
    <property type="evidence" value="ECO:0007669"/>
    <property type="project" value="InterPro"/>
</dbReference>
<evidence type="ECO:0000256" key="6">
    <source>
        <dbReference type="ARBA" id="ARBA00022679"/>
    </source>
</evidence>
<dbReference type="Gene3D" id="2.60.40.1180">
    <property type="entry name" value="Golgi alpha-mannosidase II"/>
    <property type="match status" value="1"/>
</dbReference>
<dbReference type="InterPro" id="IPR006048">
    <property type="entry name" value="A-amylase/branching_C"/>
</dbReference>
<dbReference type="Pfam" id="PF02922">
    <property type="entry name" value="CBM_48"/>
    <property type="match status" value="1"/>
</dbReference>
<dbReference type="InterPro" id="IPR017853">
    <property type="entry name" value="GH"/>
</dbReference>
<dbReference type="AlphaFoldDB" id="A0A7L7KNI8"/>
<evidence type="ECO:0000256" key="8">
    <source>
        <dbReference type="ARBA" id="ARBA00023277"/>
    </source>
</evidence>
<dbReference type="InterPro" id="IPR006407">
    <property type="entry name" value="GlgB"/>
</dbReference>
<dbReference type="Gene3D" id="2.60.40.10">
    <property type="entry name" value="Immunoglobulins"/>
    <property type="match status" value="1"/>
</dbReference>
<dbReference type="SUPFAM" id="SSF81296">
    <property type="entry name" value="E set domains"/>
    <property type="match status" value="1"/>
</dbReference>
<name>A0A7L7KNI8_9MOLU</name>
<dbReference type="RefSeq" id="WP_258877908.1">
    <property type="nucleotide sequence ID" value="NZ_CP048914.1"/>
</dbReference>
<gene>
    <name evidence="9 12" type="primary">glgB</name>
    <name evidence="12" type="ORF">G4Z02_00605</name>
</gene>
<evidence type="ECO:0000259" key="11">
    <source>
        <dbReference type="SMART" id="SM00642"/>
    </source>
</evidence>
<dbReference type="InterPro" id="IPR013780">
    <property type="entry name" value="Glyco_hydro_b"/>
</dbReference>
<dbReference type="EMBL" id="CP048914">
    <property type="protein sequence ID" value="QMS84300.1"/>
    <property type="molecule type" value="Genomic_DNA"/>
</dbReference>
<dbReference type="EC" id="2.4.1.18" evidence="9"/>
<proteinExistence type="inferred from homology"/>
<dbReference type="PANTHER" id="PTHR43651">
    <property type="entry name" value="1,4-ALPHA-GLUCAN-BRANCHING ENZYME"/>
    <property type="match status" value="1"/>
</dbReference>
<dbReference type="GO" id="GO:0005829">
    <property type="term" value="C:cytosol"/>
    <property type="evidence" value="ECO:0007669"/>
    <property type="project" value="TreeGrafter"/>
</dbReference>
<dbReference type="PANTHER" id="PTHR43651:SF3">
    <property type="entry name" value="1,4-ALPHA-GLUCAN-BRANCHING ENZYME"/>
    <property type="match status" value="1"/>
</dbReference>
<evidence type="ECO:0000313" key="12">
    <source>
        <dbReference type="EMBL" id="QMS84300.1"/>
    </source>
</evidence>
<dbReference type="InterPro" id="IPR014756">
    <property type="entry name" value="Ig_E-set"/>
</dbReference>
<reference evidence="12 13" key="1">
    <citation type="submission" date="2020-02" db="EMBL/GenBank/DDBJ databases">
        <authorList>
            <person name="Zheng R.K."/>
            <person name="Sun C.M."/>
        </authorList>
    </citation>
    <scope>NUCLEOTIDE SEQUENCE [LARGE SCALE GENOMIC DNA]</scope>
    <source>
        <strain evidence="13">zrk13</strain>
    </source>
</reference>
<keyword evidence="4 9" id="KW-0321">Glycogen metabolism</keyword>
<dbReference type="CDD" id="cd02855">
    <property type="entry name" value="E_set_GBE_prok_N"/>
    <property type="match status" value="1"/>
</dbReference>
<accession>A0A7L7KNI8</accession>
<evidence type="ECO:0000256" key="7">
    <source>
        <dbReference type="ARBA" id="ARBA00023056"/>
    </source>
</evidence>
<dbReference type="NCBIfam" id="NF008967">
    <property type="entry name" value="PRK12313.1"/>
    <property type="match status" value="1"/>
</dbReference>
<dbReference type="Pfam" id="PF02806">
    <property type="entry name" value="Alpha-amylase_C"/>
    <property type="match status" value="1"/>
</dbReference>
<keyword evidence="7 9" id="KW-0320">Glycogen biosynthesis</keyword>
<dbReference type="InterPro" id="IPR006047">
    <property type="entry name" value="GH13_cat_dom"/>
</dbReference>
<comment type="similarity">
    <text evidence="3 9">Belongs to the glycosyl hydrolase 13 family. GlgB subfamily.</text>
</comment>
<dbReference type="InterPro" id="IPR004193">
    <property type="entry name" value="Glyco_hydro_13_N"/>
</dbReference>
<dbReference type="GO" id="GO:0003844">
    <property type="term" value="F:1,4-alpha-glucan branching enzyme activity"/>
    <property type="evidence" value="ECO:0007669"/>
    <property type="project" value="UniProtKB-UniRule"/>
</dbReference>
<dbReference type="Proteomes" id="UP000514720">
    <property type="component" value="Chromosome"/>
</dbReference>
<protein>
    <recommendedName>
        <fullName evidence="9">1,4-alpha-glucan branching enzyme GlgB</fullName>
        <ecNumber evidence="9">2.4.1.18</ecNumber>
    </recommendedName>
    <alternativeName>
        <fullName evidence="9">1,4-alpha-D-glucan:1,4-alpha-D-glucan 6-glucosyl-transferase</fullName>
    </alternativeName>
    <alternativeName>
        <fullName evidence="9">Alpha-(1-&gt;4)-glucan branching enzyme</fullName>
    </alternativeName>
    <alternativeName>
        <fullName evidence="9">Glycogen branching enzyme</fullName>
        <shortName evidence="9">BE</shortName>
    </alternativeName>
</protein>
<sequence length="617" mass="72227">MLKDDLYFFNQGQLYDAYRIFGAHLKKDKKGTILGTEFTVWAPHAKEVSVLGEFNGFQAWVHNLSKVDDVGIWSLFIDSAKEWHQYKYEIKTWDGRTLYKVDPYGYFSAERPEQMSKIYDLDGYYWNDGEYMNHRNNEAPYDHQMSIYECHLGTWMTKPDGSYHKYNEVVDLLIPYLLDNGFTHLELMPVIEHPLDQSWGYQGVGYYSATARYGVPKDFMYLVDRCHQHGIKVILDWVPGHINRDEHGLYMFDGEPLYEYSEEWKRENVVWGTANLDLGRGEVQSFLISNALFWMKYFHVDGFRIDAVSNIIYFLGDSRNGENHGALTFLRNLSTQIFQEFPNALLIAEDSTAYPKVTHPVDQGGLGFNYKWNMGWMNDTLEYFEKDPIYRKYHHNNITFGLSYAFSENYVLPLSHDEVVHGKKSLVNKMPGDYWQKFANYRVLMGMFFTHPGKTLLFMGGEFAQMHEWKDYEELDWHLLQYPLHRAAQRFVHDMNRVVKYHKPLYELDHQPMGFAWIDASNSDQSIFSFVRYAKDSNDFVCVIINMTPLVHHNFRIGVPQAGSFAEVINSDKDIYGGSNIYNGDTMFTEDIPMHGFEQSLQMVVAPLSVTILKREE</sequence>